<dbReference type="GO" id="GO:0005524">
    <property type="term" value="F:ATP binding"/>
    <property type="evidence" value="ECO:0007669"/>
    <property type="project" value="UniProtKB-KW"/>
</dbReference>
<feature type="binding site" evidence="4">
    <location>
        <begin position="131"/>
        <end position="139"/>
    </location>
    <ligand>
        <name>ATP</name>
        <dbReference type="ChEBI" id="CHEBI:30616"/>
    </ligand>
</feature>
<accession>A0A1H8ZQZ9</accession>
<reference evidence="6 7" key="1">
    <citation type="submission" date="2016-10" db="EMBL/GenBank/DDBJ databases">
        <authorList>
            <person name="de Groot N.N."/>
        </authorList>
    </citation>
    <scope>NUCLEOTIDE SEQUENCE [LARGE SCALE GENOMIC DNA]</scope>
    <source>
        <strain evidence="6 7">DSM 15695</strain>
    </source>
</reference>
<comment type="cofactor">
    <cofactor evidence="5">
        <name>Mg(2+)</name>
        <dbReference type="ChEBI" id="CHEBI:18420"/>
    </cofactor>
</comment>
<name>A0A1H8ZQZ9_9LACT</name>
<sequence>MDKNDLRKKMLNQLAEMPLAERQAQEEILYQKLKDQLTQQQVKKLGFYWGRAPEIDTAWMIKELNHLAIEIYLPRVEKQRQLSFRKFMGEDQLVSSKMGIMEPAKEIAEGSVADLDLLIVPGLAYQASGFRLGYGGGYYDRVLLAHPKLATLSLAFDFQLCQQEAWPVEDHDQAVDQLIVARKGEGLHENHK</sequence>
<dbReference type="Pfam" id="PF01812">
    <property type="entry name" value="5-FTHF_cyc-lig"/>
    <property type="match status" value="1"/>
</dbReference>
<evidence type="ECO:0000256" key="3">
    <source>
        <dbReference type="ARBA" id="ARBA00022840"/>
    </source>
</evidence>
<dbReference type="RefSeq" id="WP_092570065.1">
    <property type="nucleotide sequence ID" value="NZ_CALUDV010000002.1"/>
</dbReference>
<dbReference type="AlphaFoldDB" id="A0A1H8ZQZ9"/>
<dbReference type="EMBL" id="FOEN01000001">
    <property type="protein sequence ID" value="SEP66774.1"/>
    <property type="molecule type" value="Genomic_DNA"/>
</dbReference>
<dbReference type="Proteomes" id="UP000198833">
    <property type="component" value="Unassembled WGS sequence"/>
</dbReference>
<feature type="binding site" evidence="4">
    <location>
        <begin position="3"/>
        <end position="7"/>
    </location>
    <ligand>
        <name>ATP</name>
        <dbReference type="ChEBI" id="CHEBI:30616"/>
    </ligand>
</feature>
<comment type="catalytic activity">
    <reaction evidence="5">
        <text>(6S)-5-formyl-5,6,7,8-tetrahydrofolate + ATP = (6R)-5,10-methenyltetrahydrofolate + ADP + phosphate</text>
        <dbReference type="Rhea" id="RHEA:10488"/>
        <dbReference type="ChEBI" id="CHEBI:30616"/>
        <dbReference type="ChEBI" id="CHEBI:43474"/>
        <dbReference type="ChEBI" id="CHEBI:57455"/>
        <dbReference type="ChEBI" id="CHEBI:57457"/>
        <dbReference type="ChEBI" id="CHEBI:456216"/>
        <dbReference type="EC" id="6.3.3.2"/>
    </reaction>
</comment>
<dbReference type="OrthoDB" id="9801938at2"/>
<evidence type="ECO:0000256" key="2">
    <source>
        <dbReference type="ARBA" id="ARBA00022741"/>
    </source>
</evidence>
<dbReference type="STRING" id="89093.SAMN04488558_101307"/>
<dbReference type="NCBIfam" id="TIGR02727">
    <property type="entry name" value="MTHFS_bact"/>
    <property type="match status" value="1"/>
</dbReference>
<dbReference type="EC" id="6.3.3.2" evidence="5"/>
<dbReference type="InterPro" id="IPR037171">
    <property type="entry name" value="NagB/RpiA_transferase-like"/>
</dbReference>
<dbReference type="GO" id="GO:0009396">
    <property type="term" value="P:folic acid-containing compound biosynthetic process"/>
    <property type="evidence" value="ECO:0007669"/>
    <property type="project" value="TreeGrafter"/>
</dbReference>
<dbReference type="Gene3D" id="3.40.50.10420">
    <property type="entry name" value="NagB/RpiA/CoA transferase-like"/>
    <property type="match status" value="1"/>
</dbReference>
<dbReference type="SUPFAM" id="SSF100950">
    <property type="entry name" value="NagB/RpiA/CoA transferase-like"/>
    <property type="match status" value="1"/>
</dbReference>
<keyword evidence="3 4" id="KW-0067">ATP-binding</keyword>
<feature type="binding site" evidence="4">
    <location>
        <position position="54"/>
    </location>
    <ligand>
        <name>substrate</name>
    </ligand>
</feature>
<keyword evidence="5" id="KW-0460">Magnesium</keyword>
<dbReference type="PANTHER" id="PTHR23407">
    <property type="entry name" value="ATPASE INHIBITOR/5-FORMYLTETRAHYDROFOLATE CYCLO-LIGASE"/>
    <property type="match status" value="1"/>
</dbReference>
<dbReference type="InterPro" id="IPR002698">
    <property type="entry name" value="FTHF_cligase"/>
</dbReference>
<keyword evidence="5" id="KW-0479">Metal-binding</keyword>
<dbReference type="GO" id="GO:0030272">
    <property type="term" value="F:5-formyltetrahydrofolate cyclo-ligase activity"/>
    <property type="evidence" value="ECO:0007669"/>
    <property type="project" value="UniProtKB-EC"/>
</dbReference>
<dbReference type="InterPro" id="IPR024185">
    <property type="entry name" value="FTHF_cligase-like_sf"/>
</dbReference>
<keyword evidence="7" id="KW-1185">Reference proteome</keyword>
<comment type="similarity">
    <text evidence="1 5">Belongs to the 5-formyltetrahydrofolate cyclo-ligase family.</text>
</comment>
<evidence type="ECO:0000256" key="4">
    <source>
        <dbReference type="PIRSR" id="PIRSR006806-1"/>
    </source>
</evidence>
<dbReference type="GO" id="GO:0046872">
    <property type="term" value="F:metal ion binding"/>
    <property type="evidence" value="ECO:0007669"/>
    <property type="project" value="UniProtKB-KW"/>
</dbReference>
<evidence type="ECO:0000313" key="6">
    <source>
        <dbReference type="EMBL" id="SEP66774.1"/>
    </source>
</evidence>
<keyword evidence="2 4" id="KW-0547">Nucleotide-binding</keyword>
<evidence type="ECO:0000256" key="1">
    <source>
        <dbReference type="ARBA" id="ARBA00010638"/>
    </source>
</evidence>
<protein>
    <recommendedName>
        <fullName evidence="5">5-formyltetrahydrofolate cyclo-ligase</fullName>
        <ecNumber evidence="5">6.3.3.2</ecNumber>
    </recommendedName>
</protein>
<dbReference type="PIRSF" id="PIRSF006806">
    <property type="entry name" value="FTHF_cligase"/>
    <property type="match status" value="1"/>
</dbReference>
<evidence type="ECO:0000256" key="5">
    <source>
        <dbReference type="RuleBase" id="RU361279"/>
    </source>
</evidence>
<organism evidence="6 7">
    <name type="scientific">Ignavigranum ruoffiae</name>
    <dbReference type="NCBI Taxonomy" id="89093"/>
    <lineage>
        <taxon>Bacteria</taxon>
        <taxon>Bacillati</taxon>
        <taxon>Bacillota</taxon>
        <taxon>Bacilli</taxon>
        <taxon>Lactobacillales</taxon>
        <taxon>Aerococcaceae</taxon>
        <taxon>Ignavigranum</taxon>
    </lineage>
</organism>
<evidence type="ECO:0000313" key="7">
    <source>
        <dbReference type="Proteomes" id="UP000198833"/>
    </source>
</evidence>
<gene>
    <name evidence="6" type="ORF">SAMN04488558_101307</name>
</gene>
<proteinExistence type="inferred from homology"/>
<dbReference type="GO" id="GO:0035999">
    <property type="term" value="P:tetrahydrofolate interconversion"/>
    <property type="evidence" value="ECO:0007669"/>
    <property type="project" value="TreeGrafter"/>
</dbReference>
<dbReference type="PANTHER" id="PTHR23407:SF1">
    <property type="entry name" value="5-FORMYLTETRAHYDROFOLATE CYCLO-LIGASE"/>
    <property type="match status" value="1"/>
</dbReference>
<keyword evidence="6" id="KW-0436">Ligase</keyword>